<evidence type="ECO:0000313" key="2">
    <source>
        <dbReference type="Proteomes" id="UP000824633"/>
    </source>
</evidence>
<gene>
    <name evidence="1" type="ORF">psyc5s11_06470</name>
</gene>
<proteinExistence type="predicted"/>
<organism evidence="1 2">
    <name type="scientific">Clostridium gelidum</name>
    <dbReference type="NCBI Taxonomy" id="704125"/>
    <lineage>
        <taxon>Bacteria</taxon>
        <taxon>Bacillati</taxon>
        <taxon>Bacillota</taxon>
        <taxon>Clostridia</taxon>
        <taxon>Eubacteriales</taxon>
        <taxon>Clostridiaceae</taxon>
        <taxon>Clostridium</taxon>
    </lineage>
</organism>
<dbReference type="EMBL" id="AP024849">
    <property type="protein sequence ID" value="BCZ44580.1"/>
    <property type="molecule type" value="Genomic_DNA"/>
</dbReference>
<name>A0ABM7SY84_9CLOT</name>
<sequence length="58" mass="6604">MNFKACCTGVQNIGIPADNIEKKFCFMKKWDLIKSMRLITGVQIKKCWNNGGNSYGQM</sequence>
<reference evidence="2" key="1">
    <citation type="submission" date="2021-07" db="EMBL/GenBank/DDBJ databases">
        <title>Complete genome sequencing of a Clostridium isolate.</title>
        <authorList>
            <person name="Ueki A."/>
            <person name="Tonouchi A."/>
        </authorList>
    </citation>
    <scope>NUCLEOTIDE SEQUENCE [LARGE SCALE GENOMIC DNA]</scope>
    <source>
        <strain evidence="2">C5S11</strain>
    </source>
</reference>
<keyword evidence="2" id="KW-1185">Reference proteome</keyword>
<dbReference type="RefSeq" id="WP_224036248.1">
    <property type="nucleotide sequence ID" value="NZ_AP024849.1"/>
</dbReference>
<dbReference type="Proteomes" id="UP000824633">
    <property type="component" value="Chromosome"/>
</dbReference>
<protein>
    <submittedName>
        <fullName evidence="1">Uncharacterized protein</fullName>
    </submittedName>
</protein>
<evidence type="ECO:0000313" key="1">
    <source>
        <dbReference type="EMBL" id="BCZ44580.1"/>
    </source>
</evidence>
<accession>A0ABM7SY84</accession>